<dbReference type="PANTHER" id="PTHR12121:SF37">
    <property type="entry name" value="2',5'-PHOSPHODIESTERASE 12"/>
    <property type="match status" value="1"/>
</dbReference>
<reference evidence="2" key="1">
    <citation type="submission" date="2010-08" db="EMBL/GenBank/DDBJ databases">
        <authorList>
            <consortium name="Caenorhabditis japonica Sequencing Consortium"/>
            <person name="Wilson R.K."/>
        </authorList>
    </citation>
    <scope>NUCLEOTIDE SEQUENCE [LARGE SCALE GENOMIC DNA]</scope>
    <source>
        <strain evidence="2">DF5081</strain>
    </source>
</reference>
<dbReference type="PANTHER" id="PTHR12121">
    <property type="entry name" value="CARBON CATABOLITE REPRESSOR PROTEIN 4"/>
    <property type="match status" value="1"/>
</dbReference>
<keyword evidence="2" id="KW-1185">Reference proteome</keyword>
<name>A0A8R1DZZ6_CAEJA</name>
<organism evidence="1 2">
    <name type="scientific">Caenorhabditis japonica</name>
    <dbReference type="NCBI Taxonomy" id="281687"/>
    <lineage>
        <taxon>Eukaryota</taxon>
        <taxon>Metazoa</taxon>
        <taxon>Ecdysozoa</taxon>
        <taxon>Nematoda</taxon>
        <taxon>Chromadorea</taxon>
        <taxon>Rhabditida</taxon>
        <taxon>Rhabditina</taxon>
        <taxon>Rhabditomorpha</taxon>
        <taxon>Rhabditoidea</taxon>
        <taxon>Rhabditidae</taxon>
        <taxon>Peloderinae</taxon>
        <taxon>Caenorhabditis</taxon>
    </lineage>
</organism>
<evidence type="ECO:0000313" key="2">
    <source>
        <dbReference type="Proteomes" id="UP000005237"/>
    </source>
</evidence>
<dbReference type="InterPro" id="IPR050410">
    <property type="entry name" value="CCR4/nocturin_mRNA_transcr"/>
</dbReference>
<dbReference type="Gene3D" id="3.60.10.10">
    <property type="entry name" value="Endonuclease/exonuclease/phosphatase"/>
    <property type="match status" value="1"/>
</dbReference>
<reference evidence="1" key="2">
    <citation type="submission" date="2022-06" db="UniProtKB">
        <authorList>
            <consortium name="EnsemblMetazoa"/>
        </authorList>
    </citation>
    <scope>IDENTIFICATION</scope>
    <source>
        <strain evidence="1">DF5081</strain>
    </source>
</reference>
<proteinExistence type="predicted"/>
<dbReference type="GO" id="GO:0000175">
    <property type="term" value="F:3'-5'-RNA exonuclease activity"/>
    <property type="evidence" value="ECO:0007669"/>
    <property type="project" value="TreeGrafter"/>
</dbReference>
<dbReference type="EnsemblMetazoa" id="CJA15025.1">
    <property type="protein sequence ID" value="CJA15025.1"/>
    <property type="gene ID" value="WBGene00134229"/>
</dbReference>
<dbReference type="AlphaFoldDB" id="A0A8R1DZZ6"/>
<dbReference type="InterPro" id="IPR036691">
    <property type="entry name" value="Endo/exonu/phosph_ase_sf"/>
</dbReference>
<dbReference type="Proteomes" id="UP000005237">
    <property type="component" value="Unassembled WGS sequence"/>
</dbReference>
<evidence type="ECO:0008006" key="3">
    <source>
        <dbReference type="Google" id="ProtNLM"/>
    </source>
</evidence>
<evidence type="ECO:0000313" key="1">
    <source>
        <dbReference type="EnsemblMetazoa" id="CJA15025.1"/>
    </source>
</evidence>
<protein>
    <recommendedName>
        <fullName evidence="3">Endonuclease/exonuclease/phosphatase domain-containing protein</fullName>
    </recommendedName>
</protein>
<dbReference type="SUPFAM" id="SSF56219">
    <property type="entry name" value="DNase I-like"/>
    <property type="match status" value="1"/>
</dbReference>
<dbReference type="GO" id="GO:0000288">
    <property type="term" value="P:nuclear-transcribed mRNA catabolic process, deadenylation-dependent decay"/>
    <property type="evidence" value="ECO:0007669"/>
    <property type="project" value="TreeGrafter"/>
</dbReference>
<sequence length="133" mass="14840">MQFLSRTNSPTRVLFGGDFNSTPGGAVYRLISTGKLPKTDSVWQLDERVKSEDLSIENPMENLTGTPEYTNYTANSKKEGFVGCLDYIWGLGISQIRTCPMPSHEKVIKYTALPSKISPSDHLPIITDIRVKM</sequence>
<dbReference type="GO" id="GO:0005739">
    <property type="term" value="C:mitochondrion"/>
    <property type="evidence" value="ECO:0007669"/>
    <property type="project" value="TreeGrafter"/>
</dbReference>
<accession>A0A8R1DZZ6</accession>